<keyword evidence="3" id="KW-1185">Reference proteome</keyword>
<comment type="caution">
    <text evidence="2">The sequence shown here is derived from an EMBL/GenBank/DDBJ whole genome shotgun (WGS) entry which is preliminary data.</text>
</comment>
<accession>A0AA40F826</accession>
<dbReference type="EMBL" id="JAUKUD010000002">
    <property type="protein sequence ID" value="KAK0752466.1"/>
    <property type="molecule type" value="Genomic_DNA"/>
</dbReference>
<keyword evidence="1" id="KW-0732">Signal</keyword>
<name>A0AA40F826_9PEZI</name>
<protein>
    <recommendedName>
        <fullName evidence="4">Secreted protein</fullName>
    </recommendedName>
</protein>
<evidence type="ECO:0000256" key="1">
    <source>
        <dbReference type="SAM" id="SignalP"/>
    </source>
</evidence>
<dbReference type="AlphaFoldDB" id="A0AA40F826"/>
<organism evidence="2 3">
    <name type="scientific">Schizothecium vesticola</name>
    <dbReference type="NCBI Taxonomy" id="314040"/>
    <lineage>
        <taxon>Eukaryota</taxon>
        <taxon>Fungi</taxon>
        <taxon>Dikarya</taxon>
        <taxon>Ascomycota</taxon>
        <taxon>Pezizomycotina</taxon>
        <taxon>Sordariomycetes</taxon>
        <taxon>Sordariomycetidae</taxon>
        <taxon>Sordariales</taxon>
        <taxon>Schizotheciaceae</taxon>
        <taxon>Schizothecium</taxon>
    </lineage>
</organism>
<evidence type="ECO:0000313" key="3">
    <source>
        <dbReference type="Proteomes" id="UP001172155"/>
    </source>
</evidence>
<sequence length="100" mass="10818">MGFNMSALVLLSLTFSSLGEARRCTNGLYYCGATLEGVGNYRAEMIAENQRVGAPTDLPSLYHTLYLCGVGGDGWIQFSKFCGYPKCRDSGWGVSDKCVA</sequence>
<gene>
    <name evidence="2" type="ORF">B0T18DRAFT_426922</name>
</gene>
<feature type="chain" id="PRO_5041247118" description="Secreted protein" evidence="1">
    <location>
        <begin position="22"/>
        <end position="100"/>
    </location>
</feature>
<reference evidence="2" key="1">
    <citation type="submission" date="2023-06" db="EMBL/GenBank/DDBJ databases">
        <title>Genome-scale phylogeny and comparative genomics of the fungal order Sordariales.</title>
        <authorList>
            <consortium name="Lawrence Berkeley National Laboratory"/>
            <person name="Hensen N."/>
            <person name="Bonometti L."/>
            <person name="Westerberg I."/>
            <person name="Brannstrom I.O."/>
            <person name="Guillou S."/>
            <person name="Cros-Aarteil S."/>
            <person name="Calhoun S."/>
            <person name="Haridas S."/>
            <person name="Kuo A."/>
            <person name="Mondo S."/>
            <person name="Pangilinan J."/>
            <person name="Riley R."/>
            <person name="LaButti K."/>
            <person name="Andreopoulos B."/>
            <person name="Lipzen A."/>
            <person name="Chen C."/>
            <person name="Yanf M."/>
            <person name="Daum C."/>
            <person name="Ng V."/>
            <person name="Clum A."/>
            <person name="Steindorff A."/>
            <person name="Ohm R."/>
            <person name="Martin F."/>
            <person name="Silar P."/>
            <person name="Natvig D."/>
            <person name="Lalanne C."/>
            <person name="Gautier V."/>
            <person name="Ament-velasquez S.L."/>
            <person name="Kruys A."/>
            <person name="Hutchinson M.I."/>
            <person name="Powell A.J."/>
            <person name="Barry K."/>
            <person name="Miller A.N."/>
            <person name="Grigoriev I.V."/>
            <person name="Debuchy R."/>
            <person name="Gladieux P."/>
            <person name="Thoren M.H."/>
            <person name="Johannesson H."/>
        </authorList>
    </citation>
    <scope>NUCLEOTIDE SEQUENCE</scope>
    <source>
        <strain evidence="2">SMH3187-1</strain>
    </source>
</reference>
<evidence type="ECO:0008006" key="4">
    <source>
        <dbReference type="Google" id="ProtNLM"/>
    </source>
</evidence>
<dbReference type="Proteomes" id="UP001172155">
    <property type="component" value="Unassembled WGS sequence"/>
</dbReference>
<evidence type="ECO:0000313" key="2">
    <source>
        <dbReference type="EMBL" id="KAK0752466.1"/>
    </source>
</evidence>
<feature type="signal peptide" evidence="1">
    <location>
        <begin position="1"/>
        <end position="21"/>
    </location>
</feature>
<proteinExistence type="predicted"/>